<feature type="transmembrane region" description="Helical" evidence="7">
    <location>
        <begin position="633"/>
        <end position="652"/>
    </location>
</feature>
<accession>A0A016SV54</accession>
<evidence type="ECO:0000256" key="4">
    <source>
        <dbReference type="ARBA" id="ARBA00022989"/>
    </source>
</evidence>
<comment type="similarity">
    <text evidence="2 7">Belongs to the CTL (choline transporter-like) family.</text>
</comment>
<dbReference type="GO" id="GO:0022857">
    <property type="term" value="F:transmembrane transporter activity"/>
    <property type="evidence" value="ECO:0007669"/>
    <property type="project" value="UniProtKB-UniRule"/>
</dbReference>
<feature type="transmembrane region" description="Helical" evidence="7">
    <location>
        <begin position="592"/>
        <end position="613"/>
    </location>
</feature>
<comment type="subcellular location">
    <subcellularLocation>
        <location evidence="7">Cell membrane</location>
        <topology evidence="7">Multi-pass membrane protein</topology>
    </subcellularLocation>
    <subcellularLocation>
        <location evidence="1">Membrane</location>
        <topology evidence="1">Multi-pass membrane protein</topology>
    </subcellularLocation>
</comment>
<reference evidence="10" key="1">
    <citation type="journal article" date="2015" name="Nat. Genet.">
        <title>The genome and transcriptome of the zoonotic hookworm Ancylostoma ceylanicum identify infection-specific gene families.</title>
        <authorList>
            <person name="Schwarz E.M."/>
            <person name="Hu Y."/>
            <person name="Antoshechkin I."/>
            <person name="Miller M.M."/>
            <person name="Sternberg P.W."/>
            <person name="Aroian R.V."/>
        </authorList>
    </citation>
    <scope>NUCLEOTIDE SEQUENCE</scope>
    <source>
        <strain evidence="10">HY135</strain>
    </source>
</reference>
<dbReference type="InterPro" id="IPR007603">
    <property type="entry name" value="Choline_transptr-like"/>
</dbReference>
<dbReference type="STRING" id="53326.A0A016SV54"/>
<keyword evidence="10" id="KW-1185">Reference proteome</keyword>
<feature type="region of interest" description="Disordered" evidence="8">
    <location>
        <begin position="1"/>
        <end position="83"/>
    </location>
</feature>
<keyword evidence="4 7" id="KW-1133">Transmembrane helix</keyword>
<comment type="function">
    <text evidence="7">Choline transporter.</text>
</comment>
<keyword evidence="3 7" id="KW-0812">Transmembrane</keyword>
<keyword evidence="6" id="KW-0325">Glycoprotein</keyword>
<dbReference type="PANTHER" id="PTHR12385">
    <property type="entry name" value="CHOLINE TRANSPORTER-LIKE (SLC FAMILY 44)"/>
    <property type="match status" value="1"/>
</dbReference>
<evidence type="ECO:0000256" key="7">
    <source>
        <dbReference type="RuleBase" id="RU368066"/>
    </source>
</evidence>
<name>A0A016SV54_9BILA</name>
<feature type="transmembrane region" description="Helical" evidence="7">
    <location>
        <begin position="694"/>
        <end position="717"/>
    </location>
</feature>
<dbReference type="PANTHER" id="PTHR12385:SF14">
    <property type="entry name" value="CHOLINE TRANSPORTER-LIKE 2"/>
    <property type="match status" value="1"/>
</dbReference>
<proteinExistence type="inferred from homology"/>
<feature type="transmembrane region" description="Helical" evidence="7">
    <location>
        <begin position="425"/>
        <end position="446"/>
    </location>
</feature>
<dbReference type="OrthoDB" id="420519at2759"/>
<evidence type="ECO:0000313" key="9">
    <source>
        <dbReference type="EMBL" id="EYB94271.1"/>
    </source>
</evidence>
<feature type="transmembrane region" description="Helical" evidence="7">
    <location>
        <begin position="373"/>
        <end position="395"/>
    </location>
</feature>
<comment type="caution">
    <text evidence="9">The sequence shown here is derived from an EMBL/GenBank/DDBJ whole genome shotgun (WGS) entry which is preliminary data.</text>
</comment>
<evidence type="ECO:0000256" key="2">
    <source>
        <dbReference type="ARBA" id="ARBA00007168"/>
    </source>
</evidence>
<evidence type="ECO:0000256" key="3">
    <source>
        <dbReference type="ARBA" id="ARBA00022692"/>
    </source>
</evidence>
<dbReference type="AlphaFoldDB" id="A0A016SV54"/>
<keyword evidence="5 7" id="KW-0472">Membrane</keyword>
<evidence type="ECO:0000256" key="8">
    <source>
        <dbReference type="SAM" id="MobiDB-lite"/>
    </source>
</evidence>
<dbReference type="EMBL" id="JARK01001509">
    <property type="protein sequence ID" value="EYB94271.1"/>
    <property type="molecule type" value="Genomic_DNA"/>
</dbReference>
<evidence type="ECO:0000256" key="5">
    <source>
        <dbReference type="ARBA" id="ARBA00023136"/>
    </source>
</evidence>
<protein>
    <recommendedName>
        <fullName evidence="7">Choline transporter-like protein</fullName>
    </recommendedName>
</protein>
<evidence type="ECO:0000313" key="10">
    <source>
        <dbReference type="Proteomes" id="UP000024635"/>
    </source>
</evidence>
<gene>
    <name evidence="9" type="primary">Acey_s0173.g396</name>
    <name evidence="9" type="synonym">Acey-chtl-1</name>
    <name evidence="9" type="ORF">Y032_0173g396</name>
</gene>
<sequence>MKRQQIVPSAPPPEAYYLPAPPPPRLPPPRWPGPSSPPPRSRSVTTPPHLRSHSEPQELNYEEINDRNSRSPEKPSRFNVKPGKLKKKLNPQLHTERCWKSILRVTVVGRDPVNIVVLFRGCTDVACCFLFLLFTIGWGVVAAIGFLWGDAERLILPTDTAGRRCGGSRGKSYNLTDKPYLYYFDITKCISYSTALGGCQTPQMCVSTCPSKYFSYLQLQSPTISAEEFRQAVMSSVYCLDEVNKNTITSFAILRTYVQQQKCSSYTVKSAAVLGRCVPEVLIGAADTLNNIQKGNASLDTLKNMFGDDGSIPPDKAVNDSEKYIGQVVNSEGVITKIVHDLSKSWWQILTLVVAAGVLAFLWTVILRILGGFMIWTSIIAILGVLGAGCGYSWFKWTTLVKAGAVDDFSFQPIFSVYFEMPTTWLVVAIIVSAALLLLLLILLFVRKRISIAVALIEESSRAVGHMMSTLIFPIFPFALHVLVIAIWGTIAIWLASSGAENCVKNDGRNTTCDCATSAEDPNCVFVGLVKQETTIFWLQVYNLFAFFWMTCFVSSLGDISLAGAFASYYWAKNKPKDVPSFPVLRALGRAIRYNLGSLAFGSLIIAIVKIIRVILDYLDKKLSTTNSTVLKIIFTALKCCFWCMEVFFKFLTKNAFIMMAIYGKNFFTSAKDSFLLLVRNCVRAAVVNQVAGILLFLGKALITLGMGVVAFFYFSGQWVVDGIPRVELYYYFVPIILVLIGSYFVADLFFDVYEMAVDTTFICFLEDSEQNDGSPEKPFYMSKNLQNILDKKNEK</sequence>
<evidence type="ECO:0000256" key="1">
    <source>
        <dbReference type="ARBA" id="ARBA00004141"/>
    </source>
</evidence>
<feature type="transmembrane region" description="Helical" evidence="7">
    <location>
        <begin position="729"/>
        <end position="747"/>
    </location>
</feature>
<dbReference type="Pfam" id="PF04515">
    <property type="entry name" value="Choline_transpo"/>
    <property type="match status" value="1"/>
</dbReference>
<dbReference type="GO" id="GO:0005886">
    <property type="term" value="C:plasma membrane"/>
    <property type="evidence" value="ECO:0007669"/>
    <property type="project" value="UniProtKB-SubCell"/>
</dbReference>
<feature type="transmembrane region" description="Helical" evidence="7">
    <location>
        <begin position="547"/>
        <end position="571"/>
    </location>
</feature>
<organism evidence="9 10">
    <name type="scientific">Ancylostoma ceylanicum</name>
    <dbReference type="NCBI Taxonomy" id="53326"/>
    <lineage>
        <taxon>Eukaryota</taxon>
        <taxon>Metazoa</taxon>
        <taxon>Ecdysozoa</taxon>
        <taxon>Nematoda</taxon>
        <taxon>Chromadorea</taxon>
        <taxon>Rhabditida</taxon>
        <taxon>Rhabditina</taxon>
        <taxon>Rhabditomorpha</taxon>
        <taxon>Strongyloidea</taxon>
        <taxon>Ancylostomatidae</taxon>
        <taxon>Ancylostomatinae</taxon>
        <taxon>Ancylostoma</taxon>
    </lineage>
</organism>
<dbReference type="Proteomes" id="UP000024635">
    <property type="component" value="Unassembled WGS sequence"/>
</dbReference>
<feature type="transmembrane region" description="Helical" evidence="7">
    <location>
        <begin position="467"/>
        <end position="496"/>
    </location>
</feature>
<feature type="compositionally biased region" description="Basic and acidic residues" evidence="8">
    <location>
        <begin position="64"/>
        <end position="76"/>
    </location>
</feature>
<feature type="transmembrane region" description="Helical" evidence="7">
    <location>
        <begin position="125"/>
        <end position="148"/>
    </location>
</feature>
<evidence type="ECO:0000256" key="6">
    <source>
        <dbReference type="ARBA" id="ARBA00023180"/>
    </source>
</evidence>
<feature type="transmembrane region" description="Helical" evidence="7">
    <location>
        <begin position="346"/>
        <end position="366"/>
    </location>
</feature>
<feature type="compositionally biased region" description="Pro residues" evidence="8">
    <location>
        <begin position="9"/>
        <end position="40"/>
    </location>
</feature>